<gene>
    <name evidence="3" type="primary">CHM7</name>
    <name evidence="3" type="ORF">FIM1_3148</name>
</gene>
<keyword evidence="4" id="KW-1185">Reference proteome</keyword>
<keyword evidence="1" id="KW-0175">Coiled coil</keyword>
<dbReference type="PANTHER" id="PTHR22761:SF96">
    <property type="entry name" value="BCDNA.GH08385"/>
    <property type="match status" value="1"/>
</dbReference>
<evidence type="ECO:0000313" key="4">
    <source>
        <dbReference type="Proteomes" id="UP000422736"/>
    </source>
</evidence>
<reference evidence="3 4" key="1">
    <citation type="submission" date="2016-03" db="EMBL/GenBank/DDBJ databases">
        <title>How can Kluyveromyces marxianus grow so fast - potential evolutionary course in Saccharomyces Complex revealed by comparative genomics.</title>
        <authorList>
            <person name="Mo W."/>
            <person name="Lu W."/>
            <person name="Yang X."/>
            <person name="Qi J."/>
            <person name="Lv H."/>
        </authorList>
    </citation>
    <scope>NUCLEOTIDE SEQUENCE [LARGE SCALE GENOMIC DNA]</scope>
    <source>
        <strain evidence="3 4">FIM1</strain>
    </source>
</reference>
<dbReference type="Proteomes" id="UP000422736">
    <property type="component" value="Chromosome 5"/>
</dbReference>
<feature type="coiled-coil region" evidence="1">
    <location>
        <begin position="277"/>
        <end position="314"/>
    </location>
</feature>
<feature type="region of interest" description="Disordered" evidence="2">
    <location>
        <begin position="373"/>
        <end position="447"/>
    </location>
</feature>
<dbReference type="EMBL" id="CP015058">
    <property type="protein sequence ID" value="QGN16435.1"/>
    <property type="molecule type" value="Genomic_DNA"/>
</dbReference>
<name>A0ABX6EXZ3_KLUMA</name>
<dbReference type="Pfam" id="PF03357">
    <property type="entry name" value="Snf7"/>
    <property type="match status" value="1"/>
</dbReference>
<protein>
    <submittedName>
        <fullName evidence="3">YJL049W</fullName>
    </submittedName>
</protein>
<organism evidence="3 4">
    <name type="scientific">Kluyveromyces marxianus</name>
    <name type="common">Yeast</name>
    <name type="synonym">Candida kefyr</name>
    <dbReference type="NCBI Taxonomy" id="4911"/>
    <lineage>
        <taxon>Eukaryota</taxon>
        <taxon>Fungi</taxon>
        <taxon>Dikarya</taxon>
        <taxon>Ascomycota</taxon>
        <taxon>Saccharomycotina</taxon>
        <taxon>Saccharomycetes</taxon>
        <taxon>Saccharomycetales</taxon>
        <taxon>Saccharomycetaceae</taxon>
        <taxon>Kluyveromyces</taxon>
    </lineage>
</organism>
<accession>A0ABX6EXZ3</accession>
<evidence type="ECO:0000313" key="3">
    <source>
        <dbReference type="EMBL" id="QGN16435.1"/>
    </source>
</evidence>
<proteinExistence type="predicted"/>
<feature type="compositionally biased region" description="Basic and acidic residues" evidence="2">
    <location>
        <begin position="380"/>
        <end position="392"/>
    </location>
</feature>
<feature type="compositionally biased region" description="Basic and acidic residues" evidence="2">
    <location>
        <begin position="399"/>
        <end position="416"/>
    </location>
</feature>
<dbReference type="InterPro" id="IPR005024">
    <property type="entry name" value="Snf7_fam"/>
</dbReference>
<dbReference type="Pfam" id="PF25880">
    <property type="entry name" value="WHD_CHMP7_1st"/>
    <property type="match status" value="1"/>
</dbReference>
<sequence length="447" mass="51454">MLPESRLRSLYSDFRELKLVNIDGYEANIRQWKEYLIKEYWQNSVIINGDDIISDLTIPQYGAPKSIDVVLDEMVKDGTIVPMERYLKRNESVLISMLKWTINKVVVDLSWKSRSNEGTRYLKPVKYVNVFWLKHNSETIQKLLQENIYECSIKPTDYIFTKEHFYKKSGIDTIVKDWDSYNIILDYLCDQNNIVMASDDESDVIKVISPLSLNITGISQEIADSDIYVAKINHYVFIAESEITSAQKVVELTGKRLSNAISSGLSLEIKRTLLRLKKRAEKNLEQAYISLESLKKLQEEISNATQTVSMVKIMSQGSSALKSINKQLIDEESIADMLDEFQENNEKQERISKLLAGESITDETAIEKELSSLENELREDESQKPKIQETQHDSPSLEESEKHSSSTEDLIKRLETLKVSSGDIIEAKRRKEKDEEEDTEMKQPELA</sequence>
<dbReference type="PANTHER" id="PTHR22761">
    <property type="entry name" value="CHARGED MULTIVESICULAR BODY PROTEIN"/>
    <property type="match status" value="1"/>
</dbReference>
<evidence type="ECO:0000256" key="2">
    <source>
        <dbReference type="SAM" id="MobiDB-lite"/>
    </source>
</evidence>
<evidence type="ECO:0000256" key="1">
    <source>
        <dbReference type="SAM" id="Coils"/>
    </source>
</evidence>